<feature type="transmembrane region" description="Helical" evidence="1">
    <location>
        <begin position="77"/>
        <end position="94"/>
    </location>
</feature>
<comment type="caution">
    <text evidence="2">The sequence shown here is derived from an EMBL/GenBank/DDBJ whole genome shotgun (WGS) entry which is preliminary data.</text>
</comment>
<feature type="transmembrane region" description="Helical" evidence="1">
    <location>
        <begin position="289"/>
        <end position="307"/>
    </location>
</feature>
<gene>
    <name evidence="2" type="ORF">SPHA_63427</name>
</gene>
<organism evidence="2 3">
    <name type="scientific">Acanthosepion pharaonis</name>
    <name type="common">Pharaoh cuttlefish</name>
    <name type="synonym">Sepia pharaonis</name>
    <dbReference type="NCBI Taxonomy" id="158019"/>
    <lineage>
        <taxon>Eukaryota</taxon>
        <taxon>Metazoa</taxon>
        <taxon>Spiralia</taxon>
        <taxon>Lophotrochozoa</taxon>
        <taxon>Mollusca</taxon>
        <taxon>Cephalopoda</taxon>
        <taxon>Coleoidea</taxon>
        <taxon>Decapodiformes</taxon>
        <taxon>Sepiida</taxon>
        <taxon>Sepiina</taxon>
        <taxon>Sepiidae</taxon>
        <taxon>Acanthosepion</taxon>
    </lineage>
</organism>
<feature type="transmembrane region" description="Helical" evidence="1">
    <location>
        <begin position="401"/>
        <end position="421"/>
    </location>
</feature>
<feature type="transmembrane region" description="Helical" evidence="1">
    <location>
        <begin position="372"/>
        <end position="389"/>
    </location>
</feature>
<feature type="transmembrane region" description="Helical" evidence="1">
    <location>
        <begin position="490"/>
        <end position="509"/>
    </location>
</feature>
<reference evidence="2" key="1">
    <citation type="submission" date="2021-01" db="EMBL/GenBank/DDBJ databases">
        <authorList>
            <person name="Li R."/>
            <person name="Bekaert M."/>
        </authorList>
    </citation>
    <scope>NUCLEOTIDE SEQUENCE</scope>
    <source>
        <strain evidence="2">Farmed</strain>
    </source>
</reference>
<proteinExistence type="predicted"/>
<feature type="transmembrane region" description="Helical" evidence="1">
    <location>
        <begin position="191"/>
        <end position="212"/>
    </location>
</feature>
<evidence type="ECO:0000313" key="3">
    <source>
        <dbReference type="Proteomes" id="UP000597762"/>
    </source>
</evidence>
<dbReference type="AlphaFoldDB" id="A0A812DVW0"/>
<feature type="transmembrane region" description="Helical" evidence="1">
    <location>
        <begin position="165"/>
        <end position="185"/>
    </location>
</feature>
<evidence type="ECO:0000313" key="2">
    <source>
        <dbReference type="EMBL" id="CAE1312151.1"/>
    </source>
</evidence>
<dbReference type="Proteomes" id="UP000597762">
    <property type="component" value="Unassembled WGS sequence"/>
</dbReference>
<keyword evidence="3" id="KW-1185">Reference proteome</keyword>
<keyword evidence="1" id="KW-0812">Transmembrane</keyword>
<keyword evidence="1" id="KW-1133">Transmembrane helix</keyword>
<dbReference type="EMBL" id="CAHIKZ030004545">
    <property type="protein sequence ID" value="CAE1312151.1"/>
    <property type="molecule type" value="Genomic_DNA"/>
</dbReference>
<sequence>MFPLFQLPCRPFLVSRLSFPSTFSSSQIFFSSLSSDYHVCLSTYQNSHFPLIYLPLTHSFVSSLSITMSSLPRFTTLFSYYFFFLSNILFFPLFRLPCLSLHLSKFSLPTNLSSSHSFFCFLSFNYHVVPSSFHDSLFLLLFLPLKYSFLPSLPITMSVSPPIKILTSSYFFFLSHILLFPLFQLPCRSFLVSRLSFLLLFFLSNILFFPLFRLPCLSLHLSKFSLPPILSSSHSFFCFLSFNYHVVPSSFHDSLFLLLFLPLKYSFLPSLPITISVSPPIKILTSPTFFFLSSFFCFLFSITMSFLPRFTTLFSSTFFFLSNILFFSLSDYHVCLSTYQNSHFPLLFLSLTPSFVSSLSITMSFLPRFTTLFSFYFFFLSNILFFPLFRLPCLSLHLSKFSLPPILSSSHSFFCFLSSITMSSLPRFKTTLFSFYFSSKIFFSSLSSDYHVCLSTYQNSHFPPFFFLTPSFVSSLSITMSFSFLVSTLFFLLFFLSNILFFSLFRLPCLSLHLSKFSLPPTLSSSLSFF</sequence>
<feature type="transmembrane region" description="Helical" evidence="1">
    <location>
        <begin position="313"/>
        <end position="334"/>
    </location>
</feature>
<protein>
    <submittedName>
        <fullName evidence="2">Uncharacterized protein</fullName>
    </submittedName>
</protein>
<name>A0A812DVW0_ACAPH</name>
<keyword evidence="1" id="KW-0472">Membrane</keyword>
<evidence type="ECO:0000256" key="1">
    <source>
        <dbReference type="SAM" id="Phobius"/>
    </source>
</evidence>
<feature type="transmembrane region" description="Helical" evidence="1">
    <location>
        <begin position="346"/>
        <end position="366"/>
    </location>
</feature>
<feature type="transmembrane region" description="Helical" evidence="1">
    <location>
        <begin position="224"/>
        <end position="244"/>
    </location>
</feature>
<feature type="transmembrane region" description="Helical" evidence="1">
    <location>
        <begin position="256"/>
        <end position="277"/>
    </location>
</feature>
<accession>A0A812DVW0</accession>